<evidence type="ECO:0000259" key="1">
    <source>
        <dbReference type="Pfam" id="PF07581"/>
    </source>
</evidence>
<dbReference type="InterPro" id="IPR011493">
    <property type="entry name" value="GLUG"/>
</dbReference>
<protein>
    <recommendedName>
        <fullName evidence="1">GLUG domain-containing protein</fullName>
    </recommendedName>
</protein>
<proteinExistence type="predicted"/>
<dbReference type="AlphaFoldDB" id="X1RWS4"/>
<organism evidence="2">
    <name type="scientific">marine sediment metagenome</name>
    <dbReference type="NCBI Taxonomy" id="412755"/>
    <lineage>
        <taxon>unclassified sequences</taxon>
        <taxon>metagenomes</taxon>
        <taxon>ecological metagenomes</taxon>
    </lineage>
</organism>
<accession>X1RWS4</accession>
<evidence type="ECO:0000313" key="2">
    <source>
        <dbReference type="EMBL" id="GAI85118.1"/>
    </source>
</evidence>
<comment type="caution">
    <text evidence="2">The sequence shown here is derived from an EMBL/GenBank/DDBJ whole genome shotgun (WGS) entry which is preliminary data.</text>
</comment>
<name>X1RWS4_9ZZZZ</name>
<dbReference type="EMBL" id="BARW01009850">
    <property type="protein sequence ID" value="GAI85118.1"/>
    <property type="molecule type" value="Genomic_DNA"/>
</dbReference>
<feature type="domain" description="GLUG" evidence="1">
    <location>
        <begin position="57"/>
        <end position="76"/>
    </location>
</feature>
<reference evidence="2" key="1">
    <citation type="journal article" date="2014" name="Front. Microbiol.">
        <title>High frequency of phylogenetically diverse reductive dehalogenase-homologous genes in deep subseafloor sedimentary metagenomes.</title>
        <authorList>
            <person name="Kawai M."/>
            <person name="Futagami T."/>
            <person name="Toyoda A."/>
            <person name="Takaki Y."/>
            <person name="Nishi S."/>
            <person name="Hori S."/>
            <person name="Arai W."/>
            <person name="Tsubouchi T."/>
            <person name="Morono Y."/>
            <person name="Uchiyama I."/>
            <person name="Ito T."/>
            <person name="Fujiyama A."/>
            <person name="Inagaki F."/>
            <person name="Takami H."/>
        </authorList>
    </citation>
    <scope>NUCLEOTIDE SEQUENCE</scope>
    <source>
        <strain evidence="2">Expedition CK06-06</strain>
    </source>
</reference>
<dbReference type="Gene3D" id="2.160.20.110">
    <property type="match status" value="1"/>
</dbReference>
<sequence>MNGDTAVGGLVGAGSGGIDNCYAEVEVQGVNQVGGLVDDNTSIVHNCFSTGDVGGDSDVGGLIGRSDSGNISNCYSHCNALTN</sequence>
<dbReference type="Pfam" id="PF07581">
    <property type="entry name" value="Glug"/>
    <property type="match status" value="2"/>
</dbReference>
<gene>
    <name evidence="2" type="ORF">S12H4_19651</name>
</gene>
<feature type="domain" description="GLUG" evidence="1">
    <location>
        <begin position="4"/>
        <end position="27"/>
    </location>
</feature>